<dbReference type="SUPFAM" id="SSF47336">
    <property type="entry name" value="ACP-like"/>
    <property type="match status" value="1"/>
</dbReference>
<dbReference type="InterPro" id="IPR045851">
    <property type="entry name" value="AMP-bd_C_sf"/>
</dbReference>
<keyword evidence="6" id="KW-1185">Reference proteome</keyword>
<dbReference type="Pfam" id="PF00550">
    <property type="entry name" value="PP-binding"/>
    <property type="match status" value="1"/>
</dbReference>
<dbReference type="InterPro" id="IPR001242">
    <property type="entry name" value="Condensation_dom"/>
</dbReference>
<dbReference type="InterPro" id="IPR023213">
    <property type="entry name" value="CAT-like_dom_sf"/>
</dbReference>
<dbReference type="CDD" id="cd05930">
    <property type="entry name" value="A_NRPS"/>
    <property type="match status" value="1"/>
</dbReference>
<dbReference type="SUPFAM" id="SSF52777">
    <property type="entry name" value="CoA-dependent acyltransferases"/>
    <property type="match status" value="1"/>
</dbReference>
<sequence>MIYTSGSTGQPKGVMNEHAGVVNRLCWAQSRYGLDASDRVLQKTPIGFDVSVWEFFWTLATGATLVMARPEGHKDPDYLAGLVEGAGITTVHFVPSMLPSFLDRLDGVPSTLRRVLCSGEALPPGACERFLAMLPGVELHNLYGPTEAAVDVTSWQVEDVAGLERVPIGRPIANTRIYVLDASGEPVPVGVTGEIHIGGKGVARGYLNRPELTAERFVMDPFAADPNARMYRTGDLGRWRADGTLEYLGRNDFQVKLRGLRIELGEIESRLAEHASVREAAVATLGEGENRRLVAYVVAPENTPEAAELRRWLETRLPDYMMPSAFVVLEALPLTPNGKLDRAALPSPEGGDVVRRGYEPPQGEMEERLAALWEELLGVERVGRHDHFFELGGHSLLVVKLTGLLRAGGVHADVRSVFVSPVLSSLAQALAAPSVEREVPANRITADTTRITPSLLPLVALSQAAIDAVVARVPGGTGNVQDIYPLSPLQEGILFHHLLGEQDADAYVVRSLLRLDSRGHLDRFVQALDDVIARHDILRTSLVWEGLPRAVQVVHRHARLPVEIVEASADRAVREQLEAVSDPARARLTLTQAPLMRGWAMADGDGWLLALQHHHLALDHVSLERVIDEVGRLMRGEGDALPKAEPFR</sequence>
<comment type="cofactor">
    <cofactor evidence="1">
        <name>pantetheine 4'-phosphate</name>
        <dbReference type="ChEBI" id="CHEBI:47942"/>
    </cofactor>
</comment>
<evidence type="ECO:0000256" key="1">
    <source>
        <dbReference type="ARBA" id="ARBA00001957"/>
    </source>
</evidence>
<dbReference type="InterPro" id="IPR042099">
    <property type="entry name" value="ANL_N_sf"/>
</dbReference>
<dbReference type="NCBIfam" id="TIGR01733">
    <property type="entry name" value="AA-adenyl-dom"/>
    <property type="match status" value="1"/>
</dbReference>
<comment type="caution">
    <text evidence="5">The sequence shown here is derived from an EMBL/GenBank/DDBJ whole genome shotgun (WGS) entry which is preliminary data.</text>
</comment>
<dbReference type="Gene3D" id="3.30.559.10">
    <property type="entry name" value="Chloramphenicol acetyltransferase-like domain"/>
    <property type="match status" value="1"/>
</dbReference>
<evidence type="ECO:0000313" key="6">
    <source>
        <dbReference type="Proteomes" id="UP001528850"/>
    </source>
</evidence>
<dbReference type="EMBL" id="JARJJS010000016">
    <property type="protein sequence ID" value="MDF4026962.1"/>
    <property type="molecule type" value="Genomic_DNA"/>
</dbReference>
<evidence type="ECO:0000259" key="4">
    <source>
        <dbReference type="PROSITE" id="PS50075"/>
    </source>
</evidence>
<dbReference type="Gene3D" id="3.30.300.30">
    <property type="match status" value="1"/>
</dbReference>
<keyword evidence="2" id="KW-0596">Phosphopantetheine</keyword>
<evidence type="ECO:0000313" key="5">
    <source>
        <dbReference type="EMBL" id="MDF4026962.1"/>
    </source>
</evidence>
<dbReference type="InterPro" id="IPR020845">
    <property type="entry name" value="AMP-binding_CS"/>
</dbReference>
<dbReference type="SUPFAM" id="SSF56801">
    <property type="entry name" value="Acetyl-CoA synthetase-like"/>
    <property type="match status" value="1"/>
</dbReference>
<dbReference type="InterPro" id="IPR036736">
    <property type="entry name" value="ACP-like_sf"/>
</dbReference>
<dbReference type="Pfam" id="PF00501">
    <property type="entry name" value="AMP-binding"/>
    <property type="match status" value="1"/>
</dbReference>
<dbReference type="InterPro" id="IPR025110">
    <property type="entry name" value="AMP-bd_C"/>
</dbReference>
<feature type="domain" description="Carrier" evidence="4">
    <location>
        <begin position="360"/>
        <end position="434"/>
    </location>
</feature>
<evidence type="ECO:0000256" key="3">
    <source>
        <dbReference type="ARBA" id="ARBA00022553"/>
    </source>
</evidence>
<dbReference type="Proteomes" id="UP001528850">
    <property type="component" value="Unassembled WGS sequence"/>
</dbReference>
<dbReference type="Gene3D" id="3.40.50.12780">
    <property type="entry name" value="N-terminal domain of ligase-like"/>
    <property type="match status" value="1"/>
</dbReference>
<dbReference type="Pfam" id="PF00668">
    <property type="entry name" value="Condensation"/>
    <property type="match status" value="1"/>
</dbReference>
<dbReference type="InterPro" id="IPR000873">
    <property type="entry name" value="AMP-dep_synth/lig_dom"/>
</dbReference>
<dbReference type="Pfam" id="PF13193">
    <property type="entry name" value="AMP-binding_C"/>
    <property type="match status" value="1"/>
</dbReference>
<dbReference type="InterPro" id="IPR009081">
    <property type="entry name" value="PP-bd_ACP"/>
</dbReference>
<proteinExistence type="predicted"/>
<dbReference type="PANTHER" id="PTHR45527:SF1">
    <property type="entry name" value="FATTY ACID SYNTHASE"/>
    <property type="match status" value="1"/>
</dbReference>
<feature type="non-terminal residue" evidence="5">
    <location>
        <position position="648"/>
    </location>
</feature>
<reference evidence="5 6" key="1">
    <citation type="journal article" date="2024" name="Curr. Microbiol.">
        <title>Luteibacter sahnii sp. nov., A Novel Yellow-Colored Xanthomonadin Pigment Producing Probiotic Bacterium from Healthy Rice Seed Microbiome.</title>
        <authorList>
            <person name="Jaiswal G."/>
            <person name="Rana R."/>
            <person name="Nayak P.K."/>
            <person name="Chouhan R."/>
            <person name="Gandhi S.G."/>
            <person name="Patel H.K."/>
            <person name="Patil P.B."/>
        </authorList>
    </citation>
    <scope>NUCLEOTIDE SEQUENCE [LARGE SCALE GENOMIC DNA]</scope>
    <source>
        <strain evidence="5 6">PPL201</strain>
    </source>
</reference>
<dbReference type="InterPro" id="IPR006162">
    <property type="entry name" value="Ppantetheine_attach_site"/>
</dbReference>
<gene>
    <name evidence="5" type="ORF">P3W24_18485</name>
</gene>
<dbReference type="Gene3D" id="1.10.1200.10">
    <property type="entry name" value="ACP-like"/>
    <property type="match status" value="1"/>
</dbReference>
<protein>
    <submittedName>
        <fullName evidence="5">Amino acid adenylation domain-containing protein</fullName>
    </submittedName>
</protein>
<evidence type="ECO:0000256" key="2">
    <source>
        <dbReference type="ARBA" id="ARBA00022450"/>
    </source>
</evidence>
<dbReference type="PROSITE" id="PS00012">
    <property type="entry name" value="PHOSPHOPANTETHEINE"/>
    <property type="match status" value="1"/>
</dbReference>
<accession>A0ABT6BFQ3</accession>
<organism evidence="5 6">
    <name type="scientific">Luteibacter sahnii</name>
    <dbReference type="NCBI Taxonomy" id="3021977"/>
    <lineage>
        <taxon>Bacteria</taxon>
        <taxon>Pseudomonadati</taxon>
        <taxon>Pseudomonadota</taxon>
        <taxon>Gammaproteobacteria</taxon>
        <taxon>Lysobacterales</taxon>
        <taxon>Rhodanobacteraceae</taxon>
        <taxon>Luteibacter</taxon>
    </lineage>
</organism>
<dbReference type="PROSITE" id="PS50075">
    <property type="entry name" value="CARRIER"/>
    <property type="match status" value="1"/>
</dbReference>
<dbReference type="PROSITE" id="PS00455">
    <property type="entry name" value="AMP_BINDING"/>
    <property type="match status" value="1"/>
</dbReference>
<dbReference type="InterPro" id="IPR010071">
    <property type="entry name" value="AA_adenyl_dom"/>
</dbReference>
<keyword evidence="3" id="KW-0597">Phosphoprotein</keyword>
<name>A0ABT6BFQ3_9GAMM</name>
<dbReference type="PANTHER" id="PTHR45527">
    <property type="entry name" value="NONRIBOSOMAL PEPTIDE SYNTHETASE"/>
    <property type="match status" value="1"/>
</dbReference>